<dbReference type="Pfam" id="PF03372">
    <property type="entry name" value="Exo_endo_phos"/>
    <property type="match status" value="1"/>
</dbReference>
<dbReference type="SUPFAM" id="SSF56219">
    <property type="entry name" value="DNase I-like"/>
    <property type="match status" value="1"/>
</dbReference>
<dbReference type="InterPro" id="IPR005135">
    <property type="entry name" value="Endo/exonuclease/phosphatase"/>
</dbReference>
<keyword evidence="4" id="KW-1185">Reference proteome</keyword>
<dbReference type="GO" id="GO:0004527">
    <property type="term" value="F:exonuclease activity"/>
    <property type="evidence" value="ECO:0007669"/>
    <property type="project" value="UniProtKB-KW"/>
</dbReference>
<organism evidence="3 4">
    <name type="scientific">Pedobacter xixiisoli</name>
    <dbReference type="NCBI Taxonomy" id="1476464"/>
    <lineage>
        <taxon>Bacteria</taxon>
        <taxon>Pseudomonadati</taxon>
        <taxon>Bacteroidota</taxon>
        <taxon>Sphingobacteriia</taxon>
        <taxon>Sphingobacteriales</taxon>
        <taxon>Sphingobacteriaceae</taxon>
        <taxon>Pedobacter</taxon>
    </lineage>
</organism>
<proteinExistence type="predicted"/>
<reference evidence="4" key="1">
    <citation type="submission" date="2017-09" db="EMBL/GenBank/DDBJ databases">
        <authorList>
            <person name="Varghese N."/>
            <person name="Submissions S."/>
        </authorList>
    </citation>
    <scope>NUCLEOTIDE SEQUENCE [LARGE SCALE GENOMIC DNA]</scope>
    <source>
        <strain evidence="4">CGMCC 1.12803</strain>
    </source>
</reference>
<name>A0A286AF26_9SPHI</name>
<gene>
    <name evidence="3" type="ORF">SAMN06297358_4237</name>
</gene>
<evidence type="ECO:0000313" key="3">
    <source>
        <dbReference type="EMBL" id="SOD20513.1"/>
    </source>
</evidence>
<dbReference type="InterPro" id="IPR036691">
    <property type="entry name" value="Endo/exonu/phosph_ase_sf"/>
</dbReference>
<keyword evidence="1" id="KW-0732">Signal</keyword>
<dbReference type="GO" id="GO:0006506">
    <property type="term" value="P:GPI anchor biosynthetic process"/>
    <property type="evidence" value="ECO:0007669"/>
    <property type="project" value="TreeGrafter"/>
</dbReference>
<dbReference type="AlphaFoldDB" id="A0A286AF26"/>
<keyword evidence="3" id="KW-0540">Nuclease</keyword>
<dbReference type="Gene3D" id="3.60.10.10">
    <property type="entry name" value="Endonuclease/exonuclease/phosphatase"/>
    <property type="match status" value="1"/>
</dbReference>
<feature type="chain" id="PRO_5012041119" evidence="1">
    <location>
        <begin position="27"/>
        <end position="297"/>
    </location>
</feature>
<dbReference type="PANTHER" id="PTHR14859">
    <property type="entry name" value="CALCOFLUOR WHITE HYPERSENSITIVE PROTEIN PRECURSOR"/>
    <property type="match status" value="1"/>
</dbReference>
<sequence>MVGQQLRKCYFVKVACFLLVALTVLACKKKGEPASTEYEPIKVLSYNIYEGFRGDETTITNFKKWADTLKADVIAFQEMKYFTKASLKTFAAEIGYPYTVMFHESGLPVALVSRYPITNIKTVPSDLHLIEAQILGYHFFVVHLNAATYEKRQQEMSIIMDRVNKVSDKEKILMMGDFNNMSPQDAKDYDNTAKMNLVAQSEINNPGTKILNNGKIDYTVIQTLLDNGFYDTWKMFRTGYEKSAPTKLRTHNNYTRIDYIFVNKALSNDFAKSYMIKDEFTDYASDHYPMVFIYKKR</sequence>
<feature type="domain" description="Endonuclease/exonuclease/phosphatase" evidence="2">
    <location>
        <begin position="44"/>
        <end position="287"/>
    </location>
</feature>
<protein>
    <submittedName>
        <fullName evidence="3">Exonuclease III</fullName>
    </submittedName>
</protein>
<dbReference type="PANTHER" id="PTHR14859:SF1">
    <property type="entry name" value="PGAP2-INTERACTING PROTEIN"/>
    <property type="match status" value="1"/>
</dbReference>
<evidence type="ECO:0000256" key="1">
    <source>
        <dbReference type="SAM" id="SignalP"/>
    </source>
</evidence>
<dbReference type="OrthoDB" id="9778989at2"/>
<evidence type="ECO:0000259" key="2">
    <source>
        <dbReference type="Pfam" id="PF03372"/>
    </source>
</evidence>
<evidence type="ECO:0000313" key="4">
    <source>
        <dbReference type="Proteomes" id="UP000219281"/>
    </source>
</evidence>
<dbReference type="PROSITE" id="PS51257">
    <property type="entry name" value="PROKAR_LIPOPROTEIN"/>
    <property type="match status" value="1"/>
</dbReference>
<dbReference type="RefSeq" id="WP_097134012.1">
    <property type="nucleotide sequence ID" value="NZ_SSBV01000005.1"/>
</dbReference>
<keyword evidence="3" id="KW-0378">Hydrolase</keyword>
<keyword evidence="3" id="KW-0269">Exonuclease</keyword>
<dbReference type="EMBL" id="OCMT01000005">
    <property type="protein sequence ID" value="SOD20513.1"/>
    <property type="molecule type" value="Genomic_DNA"/>
</dbReference>
<accession>A0A286AF26</accession>
<dbReference type="Proteomes" id="UP000219281">
    <property type="component" value="Unassembled WGS sequence"/>
</dbReference>
<feature type="signal peptide" evidence="1">
    <location>
        <begin position="1"/>
        <end position="26"/>
    </location>
</feature>
<dbReference type="GO" id="GO:0016020">
    <property type="term" value="C:membrane"/>
    <property type="evidence" value="ECO:0007669"/>
    <property type="project" value="GOC"/>
</dbReference>
<dbReference type="InterPro" id="IPR051916">
    <property type="entry name" value="GPI-anchor_lipid_remodeler"/>
</dbReference>